<reference evidence="2" key="1">
    <citation type="journal article" date="2013" name="Genetics">
        <title>The draft genome and transcriptome of Panagrellus redivivus are shaped by the harsh demands of a free-living lifestyle.</title>
        <authorList>
            <person name="Srinivasan J."/>
            <person name="Dillman A.R."/>
            <person name="Macchietto M.G."/>
            <person name="Heikkinen L."/>
            <person name="Lakso M."/>
            <person name="Fracchia K.M."/>
            <person name="Antoshechkin I."/>
            <person name="Mortazavi A."/>
            <person name="Wong G."/>
            <person name="Sternberg P.W."/>
        </authorList>
    </citation>
    <scope>NUCLEOTIDE SEQUENCE [LARGE SCALE GENOMIC DNA]</scope>
    <source>
        <strain evidence="2">MT8872</strain>
    </source>
</reference>
<evidence type="ECO:0000259" key="1">
    <source>
        <dbReference type="PROSITE" id="PS50097"/>
    </source>
</evidence>
<evidence type="ECO:0000313" key="2">
    <source>
        <dbReference type="Proteomes" id="UP000492821"/>
    </source>
</evidence>
<dbReference type="InterPro" id="IPR000210">
    <property type="entry name" value="BTB/POZ_dom"/>
</dbReference>
<protein>
    <submittedName>
        <fullName evidence="3">BTB domain-containing protein</fullName>
    </submittedName>
</protein>
<dbReference type="InterPro" id="IPR044714">
    <property type="entry name" value="AtSIBP1-like"/>
</dbReference>
<dbReference type="PANTHER" id="PTHR46672:SF1">
    <property type="entry name" value="OS08G0103600 PROTEIN"/>
    <property type="match status" value="1"/>
</dbReference>
<dbReference type="PANTHER" id="PTHR46672">
    <property type="entry name" value="OS08G0495500 PROTEIN-RELATED"/>
    <property type="match status" value="1"/>
</dbReference>
<sequence>MSFTVNDLVKIELQKDVVALVKYDPPTQMIYTERPIGGSKGLFWSLRLHRVAGPSIRVAIGFSVGSVKATGTIAIGADIQLGSITIGADSQRFETTFVQAEEHVVLEEASIVHLTGQFFVTVEVQLEIQKKFSKVKMLNLNVFELIAESQQDVTDAEFSFVDGKIKIHRGILSAISPVFYAMFTHDTKEAKTGVINITDFDMKTAKSVINLCYGRNVETESIPEVVDMLRFADKYDIKAVVKKLEAIIEADLDKFNFCAITQYAWDLDRDNLKTACGKYYRKNLDVCLTSEFGKMRVAAQVGVIAVASSIDSPTSGKK</sequence>
<dbReference type="Pfam" id="PF00651">
    <property type="entry name" value="BTB"/>
    <property type="match status" value="1"/>
</dbReference>
<dbReference type="Proteomes" id="UP000492821">
    <property type="component" value="Unassembled WGS sequence"/>
</dbReference>
<dbReference type="InterPro" id="IPR011333">
    <property type="entry name" value="SKP1/BTB/POZ_sf"/>
</dbReference>
<organism evidence="2 3">
    <name type="scientific">Panagrellus redivivus</name>
    <name type="common">Microworm</name>
    <dbReference type="NCBI Taxonomy" id="6233"/>
    <lineage>
        <taxon>Eukaryota</taxon>
        <taxon>Metazoa</taxon>
        <taxon>Ecdysozoa</taxon>
        <taxon>Nematoda</taxon>
        <taxon>Chromadorea</taxon>
        <taxon>Rhabditida</taxon>
        <taxon>Tylenchina</taxon>
        <taxon>Panagrolaimomorpha</taxon>
        <taxon>Panagrolaimoidea</taxon>
        <taxon>Panagrolaimidae</taxon>
        <taxon>Panagrellus</taxon>
    </lineage>
</organism>
<dbReference type="PROSITE" id="PS50097">
    <property type="entry name" value="BTB"/>
    <property type="match status" value="1"/>
</dbReference>
<accession>A0A7E4VN03</accession>
<dbReference type="CDD" id="cd18186">
    <property type="entry name" value="BTB_POZ_ZBTB_KLHL-like"/>
    <property type="match status" value="1"/>
</dbReference>
<reference evidence="3" key="2">
    <citation type="submission" date="2020-10" db="UniProtKB">
        <authorList>
            <consortium name="WormBaseParasite"/>
        </authorList>
    </citation>
    <scope>IDENTIFICATION</scope>
</reference>
<evidence type="ECO:0000313" key="3">
    <source>
        <dbReference type="WBParaSite" id="Pan_g23088.t1"/>
    </source>
</evidence>
<dbReference type="SMART" id="SM00225">
    <property type="entry name" value="BTB"/>
    <property type="match status" value="1"/>
</dbReference>
<proteinExistence type="predicted"/>
<feature type="domain" description="BTB" evidence="1">
    <location>
        <begin position="154"/>
        <end position="221"/>
    </location>
</feature>
<dbReference type="AlphaFoldDB" id="A0A7E4VN03"/>
<dbReference type="SUPFAM" id="SSF54695">
    <property type="entry name" value="POZ domain"/>
    <property type="match status" value="1"/>
</dbReference>
<name>A0A7E4VN03_PANRE</name>
<dbReference type="WBParaSite" id="Pan_g23088.t1">
    <property type="protein sequence ID" value="Pan_g23088.t1"/>
    <property type="gene ID" value="Pan_g23088"/>
</dbReference>
<dbReference type="Gene3D" id="3.30.710.10">
    <property type="entry name" value="Potassium Channel Kv1.1, Chain A"/>
    <property type="match status" value="1"/>
</dbReference>
<keyword evidence="2" id="KW-1185">Reference proteome</keyword>